<evidence type="ECO:0000313" key="4">
    <source>
        <dbReference type="Proteomes" id="UP000289738"/>
    </source>
</evidence>
<feature type="region of interest" description="Disordered" evidence="1">
    <location>
        <begin position="76"/>
        <end position="103"/>
    </location>
</feature>
<proteinExistence type="predicted"/>
<feature type="compositionally biased region" description="Basic and acidic residues" evidence="1">
    <location>
        <begin position="77"/>
        <end position="89"/>
    </location>
</feature>
<evidence type="ECO:0000256" key="1">
    <source>
        <dbReference type="SAM" id="MobiDB-lite"/>
    </source>
</evidence>
<comment type="caution">
    <text evidence="3">The sequence shown here is derived from an EMBL/GenBank/DDBJ whole genome shotgun (WGS) entry which is preliminary data.</text>
</comment>
<name>A0A445AD63_ARAHY</name>
<dbReference type="PANTHER" id="PTHR35751:SF3">
    <property type="entry name" value="OS06G0530200 PROTEIN"/>
    <property type="match status" value="1"/>
</dbReference>
<evidence type="ECO:0000313" key="3">
    <source>
        <dbReference type="EMBL" id="RYR24361.1"/>
    </source>
</evidence>
<dbReference type="InterPro" id="IPR021039">
    <property type="entry name" value="Fe-S-bd_prot_LdpA_C"/>
</dbReference>
<dbReference type="AlphaFoldDB" id="A0A445AD63"/>
<sequence length="231" mass="25001">MEPQNCVSIIPKEVFERWENALCENLVLATSKKFYCPFKDCSAMLVNDDGNEVVTCPECPHCHRFRLRLQSESVQLHPEREKGKGKNESINESTTMGGASHAMKRIPRIKFPQRHPKSSGSASAAQGLNQTGDAGLAFFSGSNASAPAAGKASLQPKRTPVSKEEIEAILNSPDALIGGIAYGGYARKIVGRALRSMQSEYGGAARIEDHPQHLLMALKEALALVGPVKCL</sequence>
<dbReference type="STRING" id="3818.A0A445AD63"/>
<dbReference type="Proteomes" id="UP000289738">
    <property type="component" value="Chromosome B02"/>
</dbReference>
<dbReference type="Pfam" id="PF12617">
    <property type="entry name" value="LdpA_C"/>
    <property type="match status" value="1"/>
</dbReference>
<feature type="domain" description="Iron-sulphur binding protein LdpA C-terminal" evidence="2">
    <location>
        <begin position="170"/>
        <end position="226"/>
    </location>
</feature>
<protein>
    <recommendedName>
        <fullName evidence="2">Iron-sulphur binding protein LdpA C-terminal domain-containing protein</fullName>
    </recommendedName>
</protein>
<organism evidence="3 4">
    <name type="scientific">Arachis hypogaea</name>
    <name type="common">Peanut</name>
    <dbReference type="NCBI Taxonomy" id="3818"/>
    <lineage>
        <taxon>Eukaryota</taxon>
        <taxon>Viridiplantae</taxon>
        <taxon>Streptophyta</taxon>
        <taxon>Embryophyta</taxon>
        <taxon>Tracheophyta</taxon>
        <taxon>Spermatophyta</taxon>
        <taxon>Magnoliopsida</taxon>
        <taxon>eudicotyledons</taxon>
        <taxon>Gunneridae</taxon>
        <taxon>Pentapetalae</taxon>
        <taxon>rosids</taxon>
        <taxon>fabids</taxon>
        <taxon>Fabales</taxon>
        <taxon>Fabaceae</taxon>
        <taxon>Papilionoideae</taxon>
        <taxon>50 kb inversion clade</taxon>
        <taxon>dalbergioids sensu lato</taxon>
        <taxon>Dalbergieae</taxon>
        <taxon>Pterocarpus clade</taxon>
        <taxon>Arachis</taxon>
    </lineage>
</organism>
<gene>
    <name evidence="3" type="ORF">Ahy_B02g057858</name>
</gene>
<accession>A0A445AD63</accession>
<dbReference type="EMBL" id="SDMP01000012">
    <property type="protein sequence ID" value="RYR24361.1"/>
    <property type="molecule type" value="Genomic_DNA"/>
</dbReference>
<dbReference type="PANTHER" id="PTHR35751">
    <property type="match status" value="1"/>
</dbReference>
<evidence type="ECO:0000259" key="2">
    <source>
        <dbReference type="Pfam" id="PF12617"/>
    </source>
</evidence>
<keyword evidence="4" id="KW-1185">Reference proteome</keyword>
<reference evidence="3 4" key="1">
    <citation type="submission" date="2019-01" db="EMBL/GenBank/DDBJ databases">
        <title>Sequencing of cultivated peanut Arachis hypogaea provides insights into genome evolution and oil improvement.</title>
        <authorList>
            <person name="Chen X."/>
        </authorList>
    </citation>
    <scope>NUCLEOTIDE SEQUENCE [LARGE SCALE GENOMIC DNA]</scope>
    <source>
        <strain evidence="4">cv. Fuhuasheng</strain>
        <tissue evidence="3">Leaves</tissue>
    </source>
</reference>